<organism evidence="2 3">
    <name type="scientific">Tepidiforma flava</name>
    <dbReference type="NCBI Taxonomy" id="3004094"/>
    <lineage>
        <taxon>Bacteria</taxon>
        <taxon>Bacillati</taxon>
        <taxon>Chloroflexota</taxon>
        <taxon>Tepidiformia</taxon>
        <taxon>Tepidiformales</taxon>
        <taxon>Tepidiformaceae</taxon>
        <taxon>Tepidiforma</taxon>
    </lineage>
</organism>
<sequence length="81" mass="8820">MRFAARFEQAATVGDALLRRTGIGWARCRGLCCHERAAELLGEELGWDAAERQRQAAAYAAEVAYHLPVEGTIDRHAPGPG</sequence>
<evidence type="ECO:0000313" key="3">
    <source>
        <dbReference type="Proteomes" id="UP001212803"/>
    </source>
</evidence>
<evidence type="ECO:0000259" key="1">
    <source>
        <dbReference type="Pfam" id="PF16901"/>
    </source>
</evidence>
<protein>
    <recommendedName>
        <fullName evidence="1">Alpha-glycerophosphate oxidase C-terminal domain-containing protein</fullName>
    </recommendedName>
</protein>
<proteinExistence type="predicted"/>
<feature type="domain" description="Alpha-glycerophosphate oxidase C-terminal" evidence="1">
    <location>
        <begin position="2"/>
        <end position="52"/>
    </location>
</feature>
<reference evidence="2 3" key="1">
    <citation type="journal article" date="2023" name="ISME J.">
        <title>Thermophilic Dehalococcoidia with unusual traits shed light on an unexpected past.</title>
        <authorList>
            <person name="Palmer M."/>
            <person name="Covington J.K."/>
            <person name="Zhou E.M."/>
            <person name="Thomas S.C."/>
            <person name="Habib N."/>
            <person name="Seymour C.O."/>
            <person name="Lai D."/>
            <person name="Johnston J."/>
            <person name="Hashimi A."/>
            <person name="Jiao J.Y."/>
            <person name="Muok A.R."/>
            <person name="Liu L."/>
            <person name="Xian W.D."/>
            <person name="Zhi X.Y."/>
            <person name="Li M.M."/>
            <person name="Silva L.P."/>
            <person name="Bowen B.P."/>
            <person name="Louie K."/>
            <person name="Briegel A."/>
            <person name="Pett-Ridge J."/>
            <person name="Weber P.K."/>
            <person name="Tocheva E.I."/>
            <person name="Woyke T."/>
            <person name="Northen T.R."/>
            <person name="Mayali X."/>
            <person name="Li W.J."/>
            <person name="Hedlund B.P."/>
        </authorList>
    </citation>
    <scope>NUCLEOTIDE SEQUENCE [LARGE SCALE GENOMIC DNA]</scope>
    <source>
        <strain evidence="2 3">YIM 72310</strain>
    </source>
</reference>
<dbReference type="Proteomes" id="UP001212803">
    <property type="component" value="Chromosome"/>
</dbReference>
<dbReference type="EMBL" id="CP115149">
    <property type="protein sequence ID" value="WBL36066.1"/>
    <property type="molecule type" value="Genomic_DNA"/>
</dbReference>
<name>A0ABY7M6A3_9CHLR</name>
<dbReference type="InterPro" id="IPR038299">
    <property type="entry name" value="DAO_C_sf"/>
</dbReference>
<accession>A0ABY7M6A3</accession>
<dbReference type="Gene3D" id="1.10.8.870">
    <property type="entry name" value="Alpha-glycerophosphate oxidase, cap domain"/>
    <property type="match status" value="1"/>
</dbReference>
<dbReference type="InterPro" id="IPR031656">
    <property type="entry name" value="DAO_C"/>
</dbReference>
<evidence type="ECO:0000313" key="2">
    <source>
        <dbReference type="EMBL" id="WBL36066.1"/>
    </source>
</evidence>
<keyword evidence="3" id="KW-1185">Reference proteome</keyword>
<dbReference type="Pfam" id="PF16901">
    <property type="entry name" value="DAO_C"/>
    <property type="match status" value="1"/>
</dbReference>
<gene>
    <name evidence="2" type="ORF">O0235_00065</name>
</gene>
<dbReference type="RefSeq" id="WP_270056591.1">
    <property type="nucleotide sequence ID" value="NZ_CP115149.1"/>
</dbReference>